<proteinExistence type="predicted"/>
<feature type="transmembrane region" description="Helical" evidence="1">
    <location>
        <begin position="53"/>
        <end position="74"/>
    </location>
</feature>
<dbReference type="AlphaFoldDB" id="A0A814CFS3"/>
<evidence type="ECO:0000256" key="1">
    <source>
        <dbReference type="SAM" id="Phobius"/>
    </source>
</evidence>
<comment type="caution">
    <text evidence="2">The sequence shown here is derived from an EMBL/GenBank/DDBJ whole genome shotgun (WGS) entry which is preliminary data.</text>
</comment>
<organism evidence="2 3">
    <name type="scientific">Brachionus calyciflorus</name>
    <dbReference type="NCBI Taxonomy" id="104777"/>
    <lineage>
        <taxon>Eukaryota</taxon>
        <taxon>Metazoa</taxon>
        <taxon>Spiralia</taxon>
        <taxon>Gnathifera</taxon>
        <taxon>Rotifera</taxon>
        <taxon>Eurotatoria</taxon>
        <taxon>Monogononta</taxon>
        <taxon>Pseudotrocha</taxon>
        <taxon>Ploima</taxon>
        <taxon>Brachionidae</taxon>
        <taxon>Brachionus</taxon>
    </lineage>
</organism>
<keyword evidence="1" id="KW-1133">Transmembrane helix</keyword>
<keyword evidence="3" id="KW-1185">Reference proteome</keyword>
<dbReference type="OrthoDB" id="7309550at2759"/>
<evidence type="ECO:0000313" key="3">
    <source>
        <dbReference type="Proteomes" id="UP000663879"/>
    </source>
</evidence>
<dbReference type="Proteomes" id="UP000663879">
    <property type="component" value="Unassembled WGS sequence"/>
</dbReference>
<feature type="transmembrane region" description="Helical" evidence="1">
    <location>
        <begin position="135"/>
        <end position="155"/>
    </location>
</feature>
<evidence type="ECO:0000313" key="2">
    <source>
        <dbReference type="EMBL" id="CAF0941931.1"/>
    </source>
</evidence>
<dbReference type="EMBL" id="CAJNOC010002596">
    <property type="protein sequence ID" value="CAF0941931.1"/>
    <property type="molecule type" value="Genomic_DNA"/>
</dbReference>
<accession>A0A814CFS3</accession>
<name>A0A814CFS3_9BILA</name>
<reference evidence="2" key="1">
    <citation type="submission" date="2021-02" db="EMBL/GenBank/DDBJ databases">
        <authorList>
            <person name="Nowell W R."/>
        </authorList>
    </citation>
    <scope>NUCLEOTIDE SEQUENCE</scope>
    <source>
        <strain evidence="2">Ploen Becks lab</strain>
    </source>
</reference>
<protein>
    <submittedName>
        <fullName evidence="2">Uncharacterized protein</fullName>
    </submittedName>
</protein>
<gene>
    <name evidence="2" type="ORF">OXX778_LOCUS13475</name>
</gene>
<keyword evidence="1" id="KW-0812">Transmembrane</keyword>
<keyword evidence="1" id="KW-0472">Membrane</keyword>
<sequence>MKVGDLVKIQKTNGEFCKARVTGIDSSGATVMFYQNGFEVFKFIPSFRIRTNYSIMIFEFFRITFFTVLLAAFLSGSFSNYQELKELNEACISSKNGYVSSIFGSQKCELHSVWKAFFKTFVDIWKFVADSFGTFINSFVSSLFANLGFFGYFELIGGITMKVDRLVPIHGFSHHKCFVCGKRWNPKNRLHGIKIESIKKLNQDRKIFVKSDARCCKIHLDFKGFLKAEDAAKIILKKEKIDWNKIDLMGLSRNCDETQYIFERFKDLETLNDELCVKITGWNKCKFNNFSKYITSINCTQGRTKEELIALYRYWLRKGIDQYTLSLMFRKRTSQNQISHYLSQIRKAIYNDFVPYFLGTNKQREFFLKHNTKMVRELYDLKIEDLAIIADATYCRCEKSTNNDFQYKSFRDIYQKLIDEFNLEPKMPSCFQLNHKEFGKSIKKEKQLTVTQGIETRYVTKCRFMGEKQIGA</sequence>